<keyword evidence="4" id="KW-0410">Iron transport</keyword>
<evidence type="ECO:0000313" key="7">
    <source>
        <dbReference type="EMBL" id="QGU87521.1"/>
    </source>
</evidence>
<dbReference type="PROSITE" id="PS50983">
    <property type="entry name" value="FE_B12_PBP"/>
    <property type="match status" value="1"/>
</dbReference>
<evidence type="ECO:0000256" key="5">
    <source>
        <dbReference type="ARBA" id="ARBA00022729"/>
    </source>
</evidence>
<dbReference type="InterPro" id="IPR051313">
    <property type="entry name" value="Bact_iron-sidero_bind"/>
</dbReference>
<comment type="subcellular location">
    <subcellularLocation>
        <location evidence="1">Cell envelope</location>
    </subcellularLocation>
</comment>
<evidence type="ECO:0000256" key="1">
    <source>
        <dbReference type="ARBA" id="ARBA00004196"/>
    </source>
</evidence>
<dbReference type="GO" id="GO:0030288">
    <property type="term" value="C:outer membrane-bounded periplasmic space"/>
    <property type="evidence" value="ECO:0007669"/>
    <property type="project" value="TreeGrafter"/>
</dbReference>
<accession>A0A6I6ELK0</accession>
<dbReference type="InterPro" id="IPR002491">
    <property type="entry name" value="ABC_transptr_periplasmic_BD"/>
</dbReference>
<proteinExistence type="inferred from homology"/>
<name>A0A6I6ELK0_9GAMM</name>
<dbReference type="PANTHER" id="PTHR30532:SF21">
    <property type="entry name" value="SIDEROPHORE-BINDING LIPOPROTEIN YFIY-RELATED"/>
    <property type="match status" value="1"/>
</dbReference>
<keyword evidence="4" id="KW-0406">Ion transport</keyword>
<keyword evidence="3" id="KW-0813">Transport</keyword>
<dbReference type="Pfam" id="PF01497">
    <property type="entry name" value="Peripla_BP_2"/>
    <property type="match status" value="1"/>
</dbReference>
<dbReference type="Gene3D" id="3.40.50.1980">
    <property type="entry name" value="Nitrogenase molybdenum iron protein domain"/>
    <property type="match status" value="2"/>
</dbReference>
<sequence length="305" mass="33968">MISDGLNDGRRRVLRFGLGILAACVLAPARAHGSNSLRVVTLFQGATDAAVALGVTPCGIVDSWSEKPTYRYLRNALQGVPHVGLETQPSLEDIVLLRPEVIIASRFRHQALAPLLQQIAPLVMLENVYEFKQTVAAVGAAVNRQQGAAELLQRWQQRIRSLRHRLEQHFAVRWPLTVSVLDIRADHLRSYLPQSFPGMILSELGFAWNEAARQSAGVSIKLSGRESLPVVNAELFFVMLHAEKSVVRENYRSLVHHPLWRQMQAPRQHQVWQVDSVTWVLSGGIIAASAVLNDIERLLLSGEKP</sequence>
<dbReference type="KEGG" id="erwi:GN242_09940"/>
<dbReference type="CDD" id="cd01146">
    <property type="entry name" value="FhuD"/>
    <property type="match status" value="1"/>
</dbReference>
<keyword evidence="4" id="KW-0408">Iron</keyword>
<keyword evidence="5" id="KW-0732">Signal</keyword>
<dbReference type="Proteomes" id="UP000424752">
    <property type="component" value="Chromosome"/>
</dbReference>
<comment type="similarity">
    <text evidence="2">Belongs to the bacterial solute-binding protein 8 family.</text>
</comment>
<dbReference type="AlphaFoldDB" id="A0A6I6ELK0"/>
<dbReference type="RefSeq" id="WP_156287395.1">
    <property type="nucleotide sequence ID" value="NZ_CP046509.1"/>
</dbReference>
<evidence type="ECO:0000313" key="8">
    <source>
        <dbReference type="Proteomes" id="UP000424752"/>
    </source>
</evidence>
<feature type="domain" description="Fe/B12 periplasmic-binding" evidence="6">
    <location>
        <begin position="38"/>
        <end position="303"/>
    </location>
</feature>
<evidence type="ECO:0000256" key="3">
    <source>
        <dbReference type="ARBA" id="ARBA00022448"/>
    </source>
</evidence>
<dbReference type="GO" id="GO:1901678">
    <property type="term" value="P:iron coordination entity transport"/>
    <property type="evidence" value="ECO:0007669"/>
    <property type="project" value="UniProtKB-ARBA"/>
</dbReference>
<dbReference type="EMBL" id="CP046509">
    <property type="protein sequence ID" value="QGU87521.1"/>
    <property type="molecule type" value="Genomic_DNA"/>
</dbReference>
<gene>
    <name evidence="7" type="ORF">GN242_09940</name>
</gene>
<reference evidence="7 8" key="1">
    <citation type="submission" date="2019-12" db="EMBL/GenBank/DDBJ databases">
        <title>Erwinia sp. nov., isolated from droppings of birds in the Qinghai-Tiebt plateau of China.</title>
        <authorList>
            <person name="Ge Y."/>
        </authorList>
    </citation>
    <scope>NUCLEOTIDE SEQUENCE [LARGE SCALE GENOMIC DNA]</scope>
    <source>
        <strain evidence="7 8">J780</strain>
    </source>
</reference>
<dbReference type="PANTHER" id="PTHR30532">
    <property type="entry name" value="IRON III DICITRATE-BINDING PERIPLASMIC PROTEIN"/>
    <property type="match status" value="1"/>
</dbReference>
<evidence type="ECO:0000259" key="6">
    <source>
        <dbReference type="PROSITE" id="PS50983"/>
    </source>
</evidence>
<protein>
    <submittedName>
        <fullName evidence="7">ABC transporter substrate-binding protein</fullName>
    </submittedName>
</protein>
<evidence type="ECO:0000256" key="2">
    <source>
        <dbReference type="ARBA" id="ARBA00008814"/>
    </source>
</evidence>
<organism evidence="7 8">
    <name type="scientific">Erwinia sorbitola</name>
    <dbReference type="NCBI Taxonomy" id="2681984"/>
    <lineage>
        <taxon>Bacteria</taxon>
        <taxon>Pseudomonadati</taxon>
        <taxon>Pseudomonadota</taxon>
        <taxon>Gammaproteobacteria</taxon>
        <taxon>Enterobacterales</taxon>
        <taxon>Erwiniaceae</taxon>
        <taxon>Erwinia</taxon>
    </lineage>
</organism>
<dbReference type="SUPFAM" id="SSF53807">
    <property type="entry name" value="Helical backbone' metal receptor"/>
    <property type="match status" value="1"/>
</dbReference>
<evidence type="ECO:0000256" key="4">
    <source>
        <dbReference type="ARBA" id="ARBA00022496"/>
    </source>
</evidence>